<evidence type="ECO:0000259" key="11">
    <source>
        <dbReference type="PROSITE" id="PS51007"/>
    </source>
</evidence>
<feature type="domain" description="Cytochrome c" evidence="11">
    <location>
        <begin position="124"/>
        <end position="214"/>
    </location>
</feature>
<keyword evidence="13" id="KW-1185">Reference proteome</keyword>
<feature type="binding site" description="covalent" evidence="8">
    <location>
        <position position="41"/>
    </location>
    <ligand>
        <name>heme c</name>
        <dbReference type="ChEBI" id="CHEBI:61717"/>
        <label>1</label>
    </ligand>
</feature>
<dbReference type="Proteomes" id="UP000198729">
    <property type="component" value="Unassembled WGS sequence"/>
</dbReference>
<name>A0A1G5SED7_9PROT</name>
<evidence type="ECO:0000256" key="2">
    <source>
        <dbReference type="ARBA" id="ARBA00022448"/>
    </source>
</evidence>
<gene>
    <name evidence="12" type="primary">cycA</name>
    <name evidence="12" type="ORF">NSMM_400044</name>
</gene>
<evidence type="ECO:0000256" key="7">
    <source>
        <dbReference type="ARBA" id="ARBA00023004"/>
    </source>
</evidence>
<dbReference type="PANTHER" id="PTHR33751:SF9">
    <property type="entry name" value="CYTOCHROME C4"/>
    <property type="match status" value="1"/>
</dbReference>
<dbReference type="InterPro" id="IPR050597">
    <property type="entry name" value="Cytochrome_c_Oxidase_Subunit"/>
</dbReference>
<evidence type="ECO:0000256" key="4">
    <source>
        <dbReference type="ARBA" id="ARBA00022723"/>
    </source>
</evidence>
<dbReference type="AlphaFoldDB" id="A0A1G5SED7"/>
<evidence type="ECO:0000313" key="12">
    <source>
        <dbReference type="EMBL" id="SCZ85566.1"/>
    </source>
</evidence>
<feature type="binding site" description="covalent" evidence="8">
    <location>
        <position position="44"/>
    </location>
    <ligand>
        <name>heme c</name>
        <dbReference type="ChEBI" id="CHEBI:61717"/>
        <label>1</label>
    </ligand>
</feature>
<evidence type="ECO:0000256" key="6">
    <source>
        <dbReference type="ARBA" id="ARBA00022982"/>
    </source>
</evidence>
<dbReference type="InterPro" id="IPR009056">
    <property type="entry name" value="Cyt_c-like_dom"/>
</dbReference>
<evidence type="ECO:0000256" key="8">
    <source>
        <dbReference type="PIRSR" id="PIRSR000005-1"/>
    </source>
</evidence>
<dbReference type="EMBL" id="FMWO01000048">
    <property type="protein sequence ID" value="SCZ85566.1"/>
    <property type="molecule type" value="Genomic_DNA"/>
</dbReference>
<dbReference type="InterPro" id="IPR036909">
    <property type="entry name" value="Cyt_c-like_dom_sf"/>
</dbReference>
<comment type="PTM">
    <text evidence="8">Binds 2 heme c groups covalently per subunit.</text>
</comment>
<evidence type="ECO:0000256" key="5">
    <source>
        <dbReference type="ARBA" id="ARBA00022764"/>
    </source>
</evidence>
<dbReference type="RefSeq" id="WP_245654716.1">
    <property type="nucleotide sequence ID" value="NZ_FMWO01000048.1"/>
</dbReference>
<dbReference type="PIRSF" id="PIRSF000005">
    <property type="entry name" value="Cytochrome_c4"/>
    <property type="match status" value="1"/>
</dbReference>
<proteinExistence type="predicted"/>
<keyword evidence="7 9" id="KW-0408">Iron</keyword>
<feature type="signal peptide" evidence="10">
    <location>
        <begin position="1"/>
        <end position="21"/>
    </location>
</feature>
<evidence type="ECO:0000256" key="10">
    <source>
        <dbReference type="SAM" id="SignalP"/>
    </source>
</evidence>
<dbReference type="Pfam" id="PF00034">
    <property type="entry name" value="Cytochrom_C"/>
    <property type="match status" value="2"/>
</dbReference>
<feature type="binding site" description="covalent" evidence="8">
    <location>
        <position position="145"/>
    </location>
    <ligand>
        <name>heme c</name>
        <dbReference type="ChEBI" id="CHEBI:61717"/>
        <label>2</label>
    </ligand>
</feature>
<feature type="binding site" description="axial binding residue" evidence="9">
    <location>
        <position position="149"/>
    </location>
    <ligand>
        <name>heme c</name>
        <dbReference type="ChEBI" id="CHEBI:61717"/>
        <label>2</label>
    </ligand>
    <ligandPart>
        <name>Fe</name>
        <dbReference type="ChEBI" id="CHEBI:18248"/>
    </ligandPart>
</feature>
<dbReference type="PANTHER" id="PTHR33751">
    <property type="entry name" value="CBB3-TYPE CYTOCHROME C OXIDASE SUBUNIT FIXP"/>
    <property type="match status" value="1"/>
</dbReference>
<organism evidence="12 13">
    <name type="scientific">Nitrosomonas mobilis</name>
    <dbReference type="NCBI Taxonomy" id="51642"/>
    <lineage>
        <taxon>Bacteria</taxon>
        <taxon>Pseudomonadati</taxon>
        <taxon>Pseudomonadota</taxon>
        <taxon>Betaproteobacteria</taxon>
        <taxon>Nitrosomonadales</taxon>
        <taxon>Nitrosomonadaceae</taxon>
        <taxon>Nitrosomonas</taxon>
    </lineage>
</organism>
<sequence>MKISEIIVAVLMLILSCLAFANPVVPDGDTEKGKEIAAGICAGCHNSDGNSIIPNNPILAGQYAEYTAKQLREFRADNKKSAKRDNPTMASMVANLSDDDMKNLAAYYAQQQPQTGVNNTNDESVLELGEKIYLGGNLDSAVPACSSCHSVTGQGIPPHYPRLSGQHATYIFSQLQAFRHGTRKNDVNHSMQTVVSRMSVKEMKAVSEFISLLK</sequence>
<keyword evidence="3 8" id="KW-0349">Heme</keyword>
<evidence type="ECO:0000256" key="3">
    <source>
        <dbReference type="ARBA" id="ARBA00022617"/>
    </source>
</evidence>
<keyword evidence="4 9" id="KW-0479">Metal-binding</keyword>
<dbReference type="GO" id="GO:0005506">
    <property type="term" value="F:iron ion binding"/>
    <property type="evidence" value="ECO:0007669"/>
    <property type="project" value="InterPro"/>
</dbReference>
<feature type="chain" id="PRO_5011775007" evidence="10">
    <location>
        <begin position="22"/>
        <end position="214"/>
    </location>
</feature>
<keyword evidence="10" id="KW-0732">Signal</keyword>
<keyword evidence="5" id="KW-0574">Periplasm</keyword>
<feature type="binding site" description="axial binding residue" evidence="9">
    <location>
        <position position="45"/>
    </location>
    <ligand>
        <name>heme c</name>
        <dbReference type="ChEBI" id="CHEBI:61717"/>
        <label>1</label>
    </ligand>
    <ligandPart>
        <name>Fe</name>
        <dbReference type="ChEBI" id="CHEBI:18248"/>
    </ligandPart>
</feature>
<dbReference type="Gene3D" id="1.10.760.10">
    <property type="entry name" value="Cytochrome c-like domain"/>
    <property type="match status" value="2"/>
</dbReference>
<evidence type="ECO:0000256" key="9">
    <source>
        <dbReference type="PIRSR" id="PIRSR000005-2"/>
    </source>
</evidence>
<dbReference type="GO" id="GO:0020037">
    <property type="term" value="F:heme binding"/>
    <property type="evidence" value="ECO:0007669"/>
    <property type="project" value="InterPro"/>
</dbReference>
<evidence type="ECO:0000256" key="1">
    <source>
        <dbReference type="ARBA" id="ARBA00004418"/>
    </source>
</evidence>
<dbReference type="GO" id="GO:0009055">
    <property type="term" value="F:electron transfer activity"/>
    <property type="evidence" value="ECO:0007669"/>
    <property type="project" value="InterPro"/>
</dbReference>
<comment type="subcellular location">
    <subcellularLocation>
        <location evidence="1">Periplasm</location>
    </subcellularLocation>
</comment>
<dbReference type="GO" id="GO:0042597">
    <property type="term" value="C:periplasmic space"/>
    <property type="evidence" value="ECO:0007669"/>
    <property type="project" value="UniProtKB-SubCell"/>
</dbReference>
<keyword evidence="2" id="KW-0813">Transport</keyword>
<keyword evidence="6" id="KW-0249">Electron transport</keyword>
<feature type="domain" description="Cytochrome c" evidence="11">
    <location>
        <begin position="28"/>
        <end position="112"/>
    </location>
</feature>
<protein>
    <submittedName>
        <fullName evidence="12">Cytochrome c4</fullName>
    </submittedName>
</protein>
<feature type="binding site" description="axial binding residue" evidence="9">
    <location>
        <position position="89"/>
    </location>
    <ligand>
        <name>heme c</name>
        <dbReference type="ChEBI" id="CHEBI:61717"/>
        <label>1</label>
    </ligand>
    <ligandPart>
        <name>Fe</name>
        <dbReference type="ChEBI" id="CHEBI:18248"/>
    </ligandPart>
</feature>
<evidence type="ECO:0000313" key="13">
    <source>
        <dbReference type="Proteomes" id="UP000198729"/>
    </source>
</evidence>
<feature type="binding site" description="axial binding residue" evidence="9">
    <location>
        <position position="191"/>
    </location>
    <ligand>
        <name>heme c</name>
        <dbReference type="ChEBI" id="CHEBI:61717"/>
        <label>2</label>
    </ligand>
    <ligandPart>
        <name>Fe</name>
        <dbReference type="ChEBI" id="CHEBI:18248"/>
    </ligandPart>
</feature>
<dbReference type="SUPFAM" id="SSF46626">
    <property type="entry name" value="Cytochrome c"/>
    <property type="match status" value="2"/>
</dbReference>
<accession>A0A1G5SED7</accession>
<dbReference type="STRING" id="51642.NSMM_400044"/>
<dbReference type="InterPro" id="IPR024167">
    <property type="entry name" value="Cytochrome_c4-like"/>
</dbReference>
<feature type="binding site" description="covalent" evidence="8">
    <location>
        <position position="148"/>
    </location>
    <ligand>
        <name>heme c</name>
        <dbReference type="ChEBI" id="CHEBI:61717"/>
        <label>2</label>
    </ligand>
</feature>
<reference evidence="12 13" key="1">
    <citation type="submission" date="2016-10" db="EMBL/GenBank/DDBJ databases">
        <authorList>
            <person name="de Groot N.N."/>
        </authorList>
    </citation>
    <scope>NUCLEOTIDE SEQUENCE [LARGE SCALE GENOMIC DNA]</scope>
    <source>
        <strain evidence="12">1</strain>
    </source>
</reference>
<dbReference type="PROSITE" id="PS51257">
    <property type="entry name" value="PROKAR_LIPOPROTEIN"/>
    <property type="match status" value="1"/>
</dbReference>
<dbReference type="PROSITE" id="PS51007">
    <property type="entry name" value="CYTC"/>
    <property type="match status" value="2"/>
</dbReference>